<feature type="domain" description="AMP-activated protein kinase glycogen-binding" evidence="3">
    <location>
        <begin position="17"/>
        <end position="87"/>
    </location>
</feature>
<dbReference type="EMBL" id="AOGT01001861">
    <property type="protein sequence ID" value="EMG46833.1"/>
    <property type="molecule type" value="Genomic_DNA"/>
</dbReference>
<dbReference type="AlphaFoldDB" id="M3J4B0"/>
<proteinExistence type="inferred from homology"/>
<dbReference type="InterPro" id="IPR032640">
    <property type="entry name" value="AMPK1_CBM"/>
</dbReference>
<evidence type="ECO:0000259" key="3">
    <source>
        <dbReference type="Pfam" id="PF16561"/>
    </source>
</evidence>
<dbReference type="OMA" id="EYNTAAN"/>
<feature type="region of interest" description="Disordered" evidence="2">
    <location>
        <begin position="192"/>
        <end position="261"/>
    </location>
</feature>
<dbReference type="GO" id="GO:0031588">
    <property type="term" value="C:nucleotide-activated protein kinase complex"/>
    <property type="evidence" value="ECO:0007669"/>
    <property type="project" value="TreeGrafter"/>
</dbReference>
<dbReference type="PANTHER" id="PTHR10343">
    <property type="entry name" value="5'-AMP-ACTIVATED PROTEIN KINASE , BETA SUBUNIT"/>
    <property type="match status" value="1"/>
</dbReference>
<evidence type="ECO:0000313" key="4">
    <source>
        <dbReference type="EMBL" id="EMG46833.1"/>
    </source>
</evidence>
<dbReference type="CDD" id="cd02859">
    <property type="entry name" value="E_set_AMPKbeta_like_N"/>
    <property type="match status" value="1"/>
</dbReference>
<dbReference type="STRING" id="1245528.M3J4B0"/>
<evidence type="ECO:0000256" key="1">
    <source>
        <dbReference type="ARBA" id="ARBA00010926"/>
    </source>
</evidence>
<feature type="region of interest" description="Disordered" evidence="2">
    <location>
        <begin position="280"/>
        <end position="334"/>
    </location>
</feature>
<feature type="compositionally biased region" description="Polar residues" evidence="2">
    <location>
        <begin position="245"/>
        <end position="254"/>
    </location>
</feature>
<feature type="compositionally biased region" description="Polar residues" evidence="2">
    <location>
        <begin position="280"/>
        <end position="296"/>
    </location>
</feature>
<dbReference type="InterPro" id="IPR013783">
    <property type="entry name" value="Ig-like_fold"/>
</dbReference>
<evidence type="ECO:0000256" key="2">
    <source>
        <dbReference type="SAM" id="MobiDB-lite"/>
    </source>
</evidence>
<dbReference type="Gene3D" id="2.60.40.10">
    <property type="entry name" value="Immunoglobulins"/>
    <property type="match status" value="1"/>
</dbReference>
<dbReference type="PANTHER" id="PTHR10343:SF84">
    <property type="entry name" value="5'-AMP-ACTIVATED PROTEIN KINASE SUBUNIT BETA-1"/>
    <property type="match status" value="1"/>
</dbReference>
<dbReference type="Pfam" id="PF16561">
    <property type="entry name" value="AMPK1_CBM"/>
    <property type="match status" value="1"/>
</dbReference>
<protein>
    <recommendedName>
        <fullName evidence="3">AMP-activated protein kinase glycogen-binding domain-containing protein</fullName>
    </recommendedName>
</protein>
<dbReference type="InterPro" id="IPR014756">
    <property type="entry name" value="Ig_E-set"/>
</dbReference>
<dbReference type="eggNOG" id="KOG1616">
    <property type="taxonomic scope" value="Eukaryota"/>
</dbReference>
<dbReference type="GO" id="GO:0005737">
    <property type="term" value="C:cytoplasm"/>
    <property type="evidence" value="ECO:0007669"/>
    <property type="project" value="TreeGrafter"/>
</dbReference>
<dbReference type="GO" id="GO:0005634">
    <property type="term" value="C:nucleus"/>
    <property type="evidence" value="ECO:0007669"/>
    <property type="project" value="TreeGrafter"/>
</dbReference>
<reference evidence="4 5" key="1">
    <citation type="submission" date="2013-02" db="EMBL/GenBank/DDBJ databases">
        <title>Genome sequence of Candida maltosa Xu316, a potential industrial strain for xylitol and ethanol production.</title>
        <authorList>
            <person name="Yu J."/>
            <person name="Wang Q."/>
            <person name="Geng X."/>
            <person name="Bao W."/>
            <person name="He P."/>
            <person name="Cai J."/>
        </authorList>
    </citation>
    <scope>NUCLEOTIDE SEQUENCE [LARGE SCALE GENOMIC DNA]</scope>
    <source>
        <strain evidence="5">Xu316</strain>
    </source>
</reference>
<feature type="compositionally biased region" description="Low complexity" evidence="2">
    <location>
        <begin position="213"/>
        <end position="228"/>
    </location>
</feature>
<organism evidence="4 5">
    <name type="scientific">Candida maltosa (strain Xu316)</name>
    <name type="common">Yeast</name>
    <dbReference type="NCBI Taxonomy" id="1245528"/>
    <lineage>
        <taxon>Eukaryota</taxon>
        <taxon>Fungi</taxon>
        <taxon>Dikarya</taxon>
        <taxon>Ascomycota</taxon>
        <taxon>Saccharomycotina</taxon>
        <taxon>Pichiomycetes</taxon>
        <taxon>Debaryomycetaceae</taxon>
        <taxon>Candida/Lodderomyces clade</taxon>
        <taxon>Candida</taxon>
    </lineage>
</organism>
<dbReference type="GO" id="GO:0007165">
    <property type="term" value="P:signal transduction"/>
    <property type="evidence" value="ECO:0007669"/>
    <property type="project" value="TreeGrafter"/>
</dbReference>
<dbReference type="InterPro" id="IPR050827">
    <property type="entry name" value="CRP1_MDG1_kinase"/>
</dbReference>
<dbReference type="OrthoDB" id="5873279at2759"/>
<comment type="similarity">
    <text evidence="1">Belongs to the 5'-AMP-activated protein kinase beta subunit family.</text>
</comment>
<dbReference type="HOGENOM" id="CLU_708071_0_0_1"/>
<dbReference type="GO" id="GO:0019901">
    <property type="term" value="F:protein kinase binding"/>
    <property type="evidence" value="ECO:0007669"/>
    <property type="project" value="TreeGrafter"/>
</dbReference>
<accession>M3J4B0</accession>
<gene>
    <name evidence="4" type="ORF">G210_2906</name>
</gene>
<dbReference type="Proteomes" id="UP000011777">
    <property type="component" value="Unassembled WGS sequence"/>
</dbReference>
<keyword evidence="5" id="KW-1185">Reference proteome</keyword>
<comment type="caution">
    <text evidence="4">The sequence shown here is derived from an EMBL/GenBank/DDBJ whole genome shotgun (WGS) entry which is preliminary data.</text>
</comment>
<sequence length="347" mass="38545">MTLYTYTIKPVIDENIHSVQITGNFDNWSRSLPTIKTTKEYLQQIKLDSKQDVVFKFIINDDQWIVNDQFQIVHDEQGNSNNIIYAHELIEETDDDEEPTTAGVAIATDKKKDVPTTTTTEEHEETPKEIVAEEVKNTNGEPDDLDLPKDTVMVVEEHESFVDPEVSSKSPSKSVITEDDIISDFDTSVQAHASGEELPKPVSNQQPLTQVLTSTSSFAAISSPPSSSDYEKLEKYEDDDETEYNTAANSGITTKDTKENPLVADYQENKPVKPVLLSHVSESTLEGSATETTGSNAPKIPGHYPSSPEHKSSSTTSLSGSANNIQKESEYTGKRESLISRFKSFFR</sequence>
<evidence type="ECO:0000313" key="5">
    <source>
        <dbReference type="Proteomes" id="UP000011777"/>
    </source>
</evidence>
<feature type="compositionally biased region" description="Polar residues" evidence="2">
    <location>
        <begin position="202"/>
        <end position="212"/>
    </location>
</feature>
<name>M3J4B0_CANMX</name>
<dbReference type="SUPFAM" id="SSF81296">
    <property type="entry name" value="E set domains"/>
    <property type="match status" value="1"/>
</dbReference>